<organism evidence="2 3">
    <name type="scientific">Novipirellula galeiformis</name>
    <dbReference type="NCBI Taxonomy" id="2528004"/>
    <lineage>
        <taxon>Bacteria</taxon>
        <taxon>Pseudomonadati</taxon>
        <taxon>Planctomycetota</taxon>
        <taxon>Planctomycetia</taxon>
        <taxon>Pirellulales</taxon>
        <taxon>Pirellulaceae</taxon>
        <taxon>Novipirellula</taxon>
    </lineage>
</organism>
<dbReference type="AlphaFoldDB" id="A0A5C6CI86"/>
<feature type="region of interest" description="Disordered" evidence="1">
    <location>
        <begin position="1"/>
        <end position="50"/>
    </location>
</feature>
<proteinExistence type="predicted"/>
<reference evidence="2 3" key="1">
    <citation type="submission" date="2019-02" db="EMBL/GenBank/DDBJ databases">
        <title>Deep-cultivation of Planctomycetes and their phenomic and genomic characterization uncovers novel biology.</title>
        <authorList>
            <person name="Wiegand S."/>
            <person name="Jogler M."/>
            <person name="Boedeker C."/>
            <person name="Pinto D."/>
            <person name="Vollmers J."/>
            <person name="Rivas-Marin E."/>
            <person name="Kohn T."/>
            <person name="Peeters S.H."/>
            <person name="Heuer A."/>
            <person name="Rast P."/>
            <person name="Oberbeckmann S."/>
            <person name="Bunk B."/>
            <person name="Jeske O."/>
            <person name="Meyerdierks A."/>
            <person name="Storesund J.E."/>
            <person name="Kallscheuer N."/>
            <person name="Luecker S."/>
            <person name="Lage O.M."/>
            <person name="Pohl T."/>
            <person name="Merkel B.J."/>
            <person name="Hornburger P."/>
            <person name="Mueller R.-W."/>
            <person name="Bruemmer F."/>
            <person name="Labrenz M."/>
            <person name="Spormann A.M."/>
            <person name="Op Den Camp H."/>
            <person name="Overmann J."/>
            <person name="Amann R."/>
            <person name="Jetten M.S.M."/>
            <person name="Mascher T."/>
            <person name="Medema M.H."/>
            <person name="Devos D.P."/>
            <person name="Kaster A.-K."/>
            <person name="Ovreas L."/>
            <person name="Rohde M."/>
            <person name="Galperin M.Y."/>
            <person name="Jogler C."/>
        </authorList>
    </citation>
    <scope>NUCLEOTIDE SEQUENCE [LARGE SCALE GENOMIC DNA]</scope>
    <source>
        <strain evidence="2 3">Pla52o</strain>
    </source>
</reference>
<keyword evidence="3" id="KW-1185">Reference proteome</keyword>
<comment type="caution">
    <text evidence="2">The sequence shown here is derived from an EMBL/GenBank/DDBJ whole genome shotgun (WGS) entry which is preliminary data.</text>
</comment>
<gene>
    <name evidence="2" type="ORF">Pla52o_22470</name>
</gene>
<evidence type="ECO:0000313" key="2">
    <source>
        <dbReference type="EMBL" id="TWU24320.1"/>
    </source>
</evidence>
<name>A0A5C6CI86_9BACT</name>
<sequence>MALCQFDEPEPCDGLGASSVVPEPLGTASVSTAGADEGGGTSDEHPAIGNQQNVTTSAFANLDFMSISTKY</sequence>
<dbReference type="EMBL" id="SJPT01000003">
    <property type="protein sequence ID" value="TWU24320.1"/>
    <property type="molecule type" value="Genomic_DNA"/>
</dbReference>
<accession>A0A5C6CI86</accession>
<dbReference type="Proteomes" id="UP000316304">
    <property type="component" value="Unassembled WGS sequence"/>
</dbReference>
<evidence type="ECO:0000313" key="3">
    <source>
        <dbReference type="Proteomes" id="UP000316304"/>
    </source>
</evidence>
<evidence type="ECO:0000256" key="1">
    <source>
        <dbReference type="SAM" id="MobiDB-lite"/>
    </source>
</evidence>
<protein>
    <submittedName>
        <fullName evidence="2">Uncharacterized protein</fullName>
    </submittedName>
</protein>